<comment type="caution">
    <text evidence="1">The sequence shown here is derived from an EMBL/GenBank/DDBJ whole genome shotgun (WGS) entry which is preliminary data.</text>
</comment>
<name>A0AAN5LGD2_KLEOX</name>
<gene>
    <name evidence="1" type="ORF">I8Y21_006333</name>
</gene>
<organism evidence="1 2">
    <name type="scientific">Klebsiella oxytoca</name>
    <dbReference type="NCBI Taxonomy" id="571"/>
    <lineage>
        <taxon>Bacteria</taxon>
        <taxon>Pseudomonadati</taxon>
        <taxon>Pseudomonadota</taxon>
        <taxon>Gammaproteobacteria</taxon>
        <taxon>Enterobacterales</taxon>
        <taxon>Enterobacteriaceae</taxon>
        <taxon>Klebsiella/Raoultella group</taxon>
        <taxon>Klebsiella</taxon>
    </lineage>
</organism>
<dbReference type="Proteomes" id="UP000856143">
    <property type="component" value="Unassembled WGS sequence"/>
</dbReference>
<reference evidence="1" key="2">
    <citation type="submission" date="2020-11" db="EMBL/GenBank/DDBJ databases">
        <authorList>
            <consortium name="NCBI Pathogen Detection Project"/>
        </authorList>
    </citation>
    <scope>NUCLEOTIDE SEQUENCE</scope>
    <source>
        <strain evidence="1">R404</strain>
    </source>
</reference>
<proteinExistence type="predicted"/>
<sequence length="208" mass="23143">MKYTVTIMNDSSLVDGHGIVHTWLVYQEEGKSPQYFSFASDGELKPYGFPGVVSDSNEFGSRPTSRTYQIEVTQEQFNKLTDAIRDFTANPPVYDFTPKGNGDYNCTTATLHVLGQAGINTPFTGVNTPFGVTNVIDGITHGNHYDNIYTSQNEINAILEDYFTLGNNLDNILNTINPGNTTFEDMLFPGLNKLRENVDQLHDAERKG</sequence>
<dbReference type="AlphaFoldDB" id="A0AAN5LGD2"/>
<dbReference type="EMBL" id="DACSEO010000221">
    <property type="protein sequence ID" value="HAT1685463.1"/>
    <property type="molecule type" value="Genomic_DNA"/>
</dbReference>
<evidence type="ECO:0000313" key="2">
    <source>
        <dbReference type="Proteomes" id="UP000856143"/>
    </source>
</evidence>
<protein>
    <submittedName>
        <fullName evidence="1">Uncharacterized protein</fullName>
    </submittedName>
</protein>
<evidence type="ECO:0000313" key="1">
    <source>
        <dbReference type="EMBL" id="HAT1685463.1"/>
    </source>
</evidence>
<reference evidence="1" key="1">
    <citation type="journal article" date="2018" name="Genome Biol.">
        <title>SKESA: strategic k-mer extension for scrupulous assemblies.</title>
        <authorList>
            <person name="Souvorov A."/>
            <person name="Agarwala R."/>
            <person name="Lipman D.J."/>
        </authorList>
    </citation>
    <scope>NUCLEOTIDE SEQUENCE</scope>
    <source>
        <strain evidence="1">R404</strain>
    </source>
</reference>
<accession>A0AAN5LGD2</accession>